<evidence type="ECO:0000313" key="2">
    <source>
        <dbReference type="Proteomes" id="UP001279734"/>
    </source>
</evidence>
<accession>A0AAD3Y8C6</accession>
<proteinExistence type="predicted"/>
<dbReference type="EMBL" id="BSYO01000040">
    <property type="protein sequence ID" value="GMH31560.1"/>
    <property type="molecule type" value="Genomic_DNA"/>
</dbReference>
<dbReference type="AlphaFoldDB" id="A0AAD3Y8C6"/>
<comment type="caution">
    <text evidence="1">The sequence shown here is derived from an EMBL/GenBank/DDBJ whole genome shotgun (WGS) entry which is preliminary data.</text>
</comment>
<sequence length="70" mass="7810">MEADSFPRLSLSGKKSRRRRVYFVVIVQAKDEDFEAEAKPVLISSSPLAVAVLLRSPNQFSNSFFSGTCQ</sequence>
<evidence type="ECO:0000313" key="1">
    <source>
        <dbReference type="EMBL" id="GMH31560.1"/>
    </source>
</evidence>
<reference evidence="1" key="1">
    <citation type="submission" date="2023-05" db="EMBL/GenBank/DDBJ databases">
        <title>Nepenthes gracilis genome sequencing.</title>
        <authorList>
            <person name="Fukushima K."/>
        </authorList>
    </citation>
    <scope>NUCLEOTIDE SEQUENCE</scope>
    <source>
        <strain evidence="1">SING2019-196</strain>
    </source>
</reference>
<organism evidence="1 2">
    <name type="scientific">Nepenthes gracilis</name>
    <name type="common">Slender pitcher plant</name>
    <dbReference type="NCBI Taxonomy" id="150966"/>
    <lineage>
        <taxon>Eukaryota</taxon>
        <taxon>Viridiplantae</taxon>
        <taxon>Streptophyta</taxon>
        <taxon>Embryophyta</taxon>
        <taxon>Tracheophyta</taxon>
        <taxon>Spermatophyta</taxon>
        <taxon>Magnoliopsida</taxon>
        <taxon>eudicotyledons</taxon>
        <taxon>Gunneridae</taxon>
        <taxon>Pentapetalae</taxon>
        <taxon>Caryophyllales</taxon>
        <taxon>Nepenthaceae</taxon>
        <taxon>Nepenthes</taxon>
    </lineage>
</organism>
<protein>
    <submittedName>
        <fullName evidence="1">Uncharacterized protein</fullName>
    </submittedName>
</protein>
<name>A0AAD3Y8C6_NEPGR</name>
<keyword evidence="2" id="KW-1185">Reference proteome</keyword>
<dbReference type="Proteomes" id="UP001279734">
    <property type="component" value="Unassembled WGS sequence"/>
</dbReference>
<gene>
    <name evidence="1" type="ORF">Nepgr_033404</name>
</gene>